<protein>
    <submittedName>
        <fullName evidence="11">Nitrate reductase</fullName>
    </submittedName>
</protein>
<reference evidence="10 13" key="3">
    <citation type="submission" date="2016-10" db="EMBL/GenBank/DDBJ databases">
        <title>Genome sequence of Nocardia seriolae strain EM150506, isolated from Anguila japonica.</title>
        <authorList>
            <person name="Han H.-J."/>
        </authorList>
    </citation>
    <scope>NUCLEOTIDE SEQUENCE [LARGE SCALE GENOMIC DNA]</scope>
    <source>
        <strain evidence="10 13">EM150506</strain>
    </source>
</reference>
<evidence type="ECO:0000256" key="6">
    <source>
        <dbReference type="ARBA" id="ARBA00023002"/>
    </source>
</evidence>
<dbReference type="InterPro" id="IPR006963">
    <property type="entry name" value="Mopterin_OxRdtase_4Fe-4S_dom"/>
</dbReference>
<accession>A0A0B8NBM9</accession>
<sequence length="246" mass="27723">MIPEDQALLPGARRHEGLVNYPPPDRWDHFVEMDARAHPRKVPHEYMLIPTTCFTCESGCGLLAFVDKKDLSVKKLEGNPAHPGSRGCNCAKGPAVVGMSHHMGRWKPRDHDGNAGNSWVGGEVDIQHADGVWRIHQTTSVGPFVSDDLDSSRIYWDDAGVHQNLTFPVQPDPISGMHCWLQKVRIEPAHPNDRYGDIVVDTTKSHQVYQEWRTMTRPAPGPGGLRRPEFMHRPVKPKRHAFRMGE</sequence>
<dbReference type="Proteomes" id="UP000180166">
    <property type="component" value="Chromosome"/>
</dbReference>
<dbReference type="Proteomes" id="UP000037179">
    <property type="component" value="Unassembled WGS sequence"/>
</dbReference>
<organism evidence="11 12">
    <name type="scientific">Nocardia seriolae</name>
    <dbReference type="NCBI Taxonomy" id="37332"/>
    <lineage>
        <taxon>Bacteria</taxon>
        <taxon>Bacillati</taxon>
        <taxon>Actinomycetota</taxon>
        <taxon>Actinomycetes</taxon>
        <taxon>Mycobacteriales</taxon>
        <taxon>Nocardiaceae</taxon>
        <taxon>Nocardia</taxon>
    </lineage>
</organism>
<gene>
    <name evidence="10" type="ORF">NS506_04466</name>
    <name evidence="11" type="ORF">NSK11_contig00155-0011</name>
</gene>
<evidence type="ECO:0000313" key="11">
    <source>
        <dbReference type="EMBL" id="GAP32379.1"/>
    </source>
</evidence>
<dbReference type="PROSITE" id="PS51669">
    <property type="entry name" value="4FE4S_MOW_BIS_MGD"/>
    <property type="match status" value="1"/>
</dbReference>
<name>A0A0B8NBM9_9NOCA</name>
<dbReference type="Gene3D" id="2.20.25.90">
    <property type="entry name" value="ADC-like domains"/>
    <property type="match status" value="1"/>
</dbReference>
<reference evidence="11 12" key="2">
    <citation type="journal article" date="2016" name="Genome Announc.">
        <title>Draft Genome Sequence of Erythromycin- and Oxytetracycline-Sensitive Nocardia seriolae Strain U-1 (NBRC 110359).</title>
        <authorList>
            <person name="Imajoh M."/>
            <person name="Sukeda M."/>
            <person name="Shimizu M."/>
            <person name="Yamane J."/>
            <person name="Ohnishi K."/>
            <person name="Oshima S."/>
        </authorList>
    </citation>
    <scope>NUCLEOTIDE SEQUENCE [LARGE SCALE GENOMIC DNA]</scope>
    <source>
        <strain evidence="11 12">U-1</strain>
    </source>
</reference>
<evidence type="ECO:0000313" key="10">
    <source>
        <dbReference type="EMBL" id="APA98514.1"/>
    </source>
</evidence>
<dbReference type="GO" id="GO:0030151">
    <property type="term" value="F:molybdenum ion binding"/>
    <property type="evidence" value="ECO:0007669"/>
    <property type="project" value="TreeGrafter"/>
</dbReference>
<dbReference type="EMBL" id="CP017839">
    <property type="protein sequence ID" value="APA98514.1"/>
    <property type="molecule type" value="Genomic_DNA"/>
</dbReference>
<dbReference type="SUPFAM" id="SSF53706">
    <property type="entry name" value="Formate dehydrogenase/DMSO reductase, domains 1-3"/>
    <property type="match status" value="1"/>
</dbReference>
<evidence type="ECO:0000313" key="13">
    <source>
        <dbReference type="Proteomes" id="UP000180166"/>
    </source>
</evidence>
<dbReference type="AlphaFoldDB" id="A0A0B8NBM9"/>
<keyword evidence="5" id="KW-0479">Metal-binding</keyword>
<dbReference type="GO" id="GO:0009061">
    <property type="term" value="P:anaerobic respiration"/>
    <property type="evidence" value="ECO:0007669"/>
    <property type="project" value="TreeGrafter"/>
</dbReference>
<dbReference type="SMART" id="SM00926">
    <property type="entry name" value="Molybdop_Fe4S4"/>
    <property type="match status" value="1"/>
</dbReference>
<comment type="cofactor">
    <cofactor evidence="1">
        <name>[4Fe-4S] cluster</name>
        <dbReference type="ChEBI" id="CHEBI:49883"/>
    </cofactor>
</comment>
<feature type="domain" description="4Fe-4S Mo/W bis-MGD-type" evidence="9">
    <location>
        <begin position="46"/>
        <end position="104"/>
    </location>
</feature>
<proteinExistence type="inferred from homology"/>
<dbReference type="GO" id="GO:0030313">
    <property type="term" value="C:cell envelope"/>
    <property type="evidence" value="ECO:0007669"/>
    <property type="project" value="UniProtKB-SubCell"/>
</dbReference>
<dbReference type="PANTHER" id="PTHR43598">
    <property type="entry name" value="TUNGSTEN-CONTAINING FORMYLMETHANOFURAN DEHYDROGENASE 2 SUBUNIT B"/>
    <property type="match status" value="1"/>
</dbReference>
<evidence type="ECO:0000256" key="2">
    <source>
        <dbReference type="ARBA" id="ARBA00004196"/>
    </source>
</evidence>
<evidence type="ECO:0000259" key="9">
    <source>
        <dbReference type="PROSITE" id="PS51669"/>
    </source>
</evidence>
<dbReference type="EMBL" id="BBYQ01000155">
    <property type="protein sequence ID" value="GAP32379.1"/>
    <property type="molecule type" value="Genomic_DNA"/>
</dbReference>
<dbReference type="KEGG" id="nsr:NS506_04466"/>
<dbReference type="GO" id="GO:0009055">
    <property type="term" value="F:electron transfer activity"/>
    <property type="evidence" value="ECO:0007669"/>
    <property type="project" value="TreeGrafter"/>
</dbReference>
<evidence type="ECO:0000256" key="7">
    <source>
        <dbReference type="ARBA" id="ARBA00023004"/>
    </source>
</evidence>
<dbReference type="GO" id="GO:0051539">
    <property type="term" value="F:4 iron, 4 sulfur cluster binding"/>
    <property type="evidence" value="ECO:0007669"/>
    <property type="project" value="UniProtKB-KW"/>
</dbReference>
<keyword evidence="7" id="KW-0408">Iron</keyword>
<evidence type="ECO:0000313" key="12">
    <source>
        <dbReference type="Proteomes" id="UP000037179"/>
    </source>
</evidence>
<comment type="subcellular location">
    <subcellularLocation>
        <location evidence="2">Cell envelope</location>
    </subcellularLocation>
</comment>
<keyword evidence="6" id="KW-0560">Oxidoreductase</keyword>
<comment type="similarity">
    <text evidence="3">Belongs to the prokaryotic molybdopterin-containing oxidoreductase family.</text>
</comment>
<keyword evidence="8" id="KW-0411">Iron-sulfur</keyword>
<dbReference type="Pfam" id="PF04879">
    <property type="entry name" value="Molybdop_Fe4S4"/>
    <property type="match status" value="1"/>
</dbReference>
<dbReference type="GO" id="GO:0016491">
    <property type="term" value="F:oxidoreductase activity"/>
    <property type="evidence" value="ECO:0007669"/>
    <property type="project" value="UniProtKB-KW"/>
</dbReference>
<evidence type="ECO:0000256" key="4">
    <source>
        <dbReference type="ARBA" id="ARBA00022485"/>
    </source>
</evidence>
<keyword evidence="4" id="KW-0004">4Fe-4S</keyword>
<reference evidence="12" key="1">
    <citation type="submission" date="2015-07" db="EMBL/GenBank/DDBJ databases">
        <title>Nocardia seriolae U-1 whole genome shotgun sequence.</title>
        <authorList>
            <person name="Imajoh M."/>
            <person name="Fukumoto Y."/>
            <person name="Sukeda M."/>
            <person name="Yamane J."/>
            <person name="Yamasaki K."/>
            <person name="Shimizu M."/>
            <person name="Ohnishi K."/>
            <person name="Oshima S."/>
        </authorList>
    </citation>
    <scope>NUCLEOTIDE SEQUENCE [LARGE SCALE GENOMIC DNA]</scope>
    <source>
        <strain evidence="12">U-1</strain>
    </source>
</reference>
<dbReference type="PANTHER" id="PTHR43598:SF1">
    <property type="entry name" value="FORMATE DEHYDROGENASE-O MAJOR SUBUNIT"/>
    <property type="match status" value="1"/>
</dbReference>
<keyword evidence="12" id="KW-1185">Reference proteome</keyword>
<dbReference type="OrthoDB" id="9759518at2"/>
<evidence type="ECO:0000256" key="8">
    <source>
        <dbReference type="ARBA" id="ARBA00023014"/>
    </source>
</evidence>
<evidence type="ECO:0000256" key="5">
    <source>
        <dbReference type="ARBA" id="ARBA00022723"/>
    </source>
</evidence>
<evidence type="ECO:0000256" key="3">
    <source>
        <dbReference type="ARBA" id="ARBA00010312"/>
    </source>
</evidence>
<evidence type="ECO:0000256" key="1">
    <source>
        <dbReference type="ARBA" id="ARBA00001966"/>
    </source>
</evidence>
<dbReference type="RefSeq" id="WP_033091815.1">
    <property type="nucleotide sequence ID" value="NZ_AP017900.1"/>
</dbReference>